<proteinExistence type="predicted"/>
<name>A0ABT5F5N7_9BACT</name>
<protein>
    <submittedName>
        <fullName evidence="1">Uncharacterized protein</fullName>
    </submittedName>
</protein>
<evidence type="ECO:0000313" key="2">
    <source>
        <dbReference type="Proteomes" id="UP001221411"/>
    </source>
</evidence>
<dbReference type="EMBL" id="JAQNDO010000001">
    <property type="protein sequence ID" value="MDC0748405.1"/>
    <property type="molecule type" value="Genomic_DNA"/>
</dbReference>
<evidence type="ECO:0000313" key="1">
    <source>
        <dbReference type="EMBL" id="MDC0748405.1"/>
    </source>
</evidence>
<dbReference type="RefSeq" id="WP_271927330.1">
    <property type="nucleotide sequence ID" value="NZ_JAQNDO010000001.1"/>
</dbReference>
<organism evidence="1 2">
    <name type="scientific">Polyangium mundeleinium</name>
    <dbReference type="NCBI Taxonomy" id="2995306"/>
    <lineage>
        <taxon>Bacteria</taxon>
        <taxon>Pseudomonadati</taxon>
        <taxon>Myxococcota</taxon>
        <taxon>Polyangia</taxon>
        <taxon>Polyangiales</taxon>
        <taxon>Polyangiaceae</taxon>
        <taxon>Polyangium</taxon>
    </lineage>
</organism>
<dbReference type="SUPFAM" id="SSF89372">
    <property type="entry name" value="Fucose-specific lectin"/>
    <property type="match status" value="1"/>
</dbReference>
<dbReference type="Proteomes" id="UP001221411">
    <property type="component" value="Unassembled WGS sequence"/>
</dbReference>
<accession>A0ABT5F5N7</accession>
<sequence length="62" mass="6661">MICSSEPMGTKVATSTPVVSRVGDGRLVVFIWSGSELAYAVQSTAGWTQWSNWQTLPLPAGF</sequence>
<reference evidence="1 2" key="1">
    <citation type="submission" date="2022-11" db="EMBL/GenBank/DDBJ databases">
        <title>Minimal conservation of predation-associated metabolite biosynthetic gene clusters underscores biosynthetic potential of Myxococcota including descriptions for ten novel species: Archangium lansinium sp. nov., Myxococcus landrumus sp. nov., Nannocystis bai.</title>
        <authorList>
            <person name="Ahearne A."/>
            <person name="Stevens C."/>
            <person name="Dowd S."/>
        </authorList>
    </citation>
    <scope>NUCLEOTIDE SEQUENCE [LARGE SCALE GENOMIC DNA]</scope>
    <source>
        <strain evidence="1 2">RJM3</strain>
    </source>
</reference>
<comment type="caution">
    <text evidence="1">The sequence shown here is derived from an EMBL/GenBank/DDBJ whole genome shotgun (WGS) entry which is preliminary data.</text>
</comment>
<keyword evidence="2" id="KW-1185">Reference proteome</keyword>
<gene>
    <name evidence="1" type="ORF">POL67_44170</name>
</gene>